<evidence type="ECO:0000259" key="1">
    <source>
        <dbReference type="PROSITE" id="PS51819"/>
    </source>
</evidence>
<protein>
    <submittedName>
        <fullName evidence="2">VOC family protein</fullName>
    </submittedName>
</protein>
<dbReference type="EMBL" id="JBDPZD010000005">
    <property type="protein sequence ID" value="MEO3692967.1"/>
    <property type="molecule type" value="Genomic_DNA"/>
</dbReference>
<dbReference type="Gene3D" id="3.10.180.10">
    <property type="entry name" value="2,3-Dihydroxybiphenyl 1,2-Dioxygenase, domain 1"/>
    <property type="match status" value="1"/>
</dbReference>
<gene>
    <name evidence="2" type="ORF">ABDJ85_15940</name>
</gene>
<dbReference type="RefSeq" id="WP_347705788.1">
    <property type="nucleotide sequence ID" value="NZ_JBDPZD010000005.1"/>
</dbReference>
<dbReference type="Proteomes" id="UP001495147">
    <property type="component" value="Unassembled WGS sequence"/>
</dbReference>
<sequence length="133" mass="14699">MILSLNHINLRAPKPLLDVLRDFYRDVLGLQPGPRPPFDTPGYWLYAGGQPVLHLAEQRADETPRVPATAPGVFDHTAFTASDPDATAAVLRQHGVSFEVSLSELTRQHQFFFADPAGNLIELNFPIESQSHA</sequence>
<keyword evidence="3" id="KW-1185">Reference proteome</keyword>
<dbReference type="InterPro" id="IPR004360">
    <property type="entry name" value="Glyas_Fos-R_dOase_dom"/>
</dbReference>
<comment type="caution">
    <text evidence="2">The sequence shown here is derived from an EMBL/GenBank/DDBJ whole genome shotgun (WGS) entry which is preliminary data.</text>
</comment>
<organism evidence="2 3">
    <name type="scientific">Roseateles paludis</name>
    <dbReference type="NCBI Taxonomy" id="3145238"/>
    <lineage>
        <taxon>Bacteria</taxon>
        <taxon>Pseudomonadati</taxon>
        <taxon>Pseudomonadota</taxon>
        <taxon>Betaproteobacteria</taxon>
        <taxon>Burkholderiales</taxon>
        <taxon>Sphaerotilaceae</taxon>
        <taxon>Roseateles</taxon>
    </lineage>
</organism>
<accession>A0ABV0G5F6</accession>
<reference evidence="2 3" key="1">
    <citation type="submission" date="2024-05" db="EMBL/GenBank/DDBJ databases">
        <title>Roseateles sp. DJS-2-20 16S ribosomal RNA gene Genome sequencing and assembly.</title>
        <authorList>
            <person name="Woo H."/>
        </authorList>
    </citation>
    <scope>NUCLEOTIDE SEQUENCE [LARGE SCALE GENOMIC DNA]</scope>
    <source>
        <strain evidence="2 3">DJS-2-20</strain>
    </source>
</reference>
<dbReference type="PANTHER" id="PTHR46142:SF3">
    <property type="entry name" value="F18B13.24 PROTEIN"/>
    <property type="match status" value="1"/>
</dbReference>
<name>A0ABV0G5F6_9BURK</name>
<dbReference type="PROSITE" id="PS51819">
    <property type="entry name" value="VOC"/>
    <property type="match status" value="1"/>
</dbReference>
<dbReference type="InterPro" id="IPR037523">
    <property type="entry name" value="VOC_core"/>
</dbReference>
<dbReference type="Pfam" id="PF00903">
    <property type="entry name" value="Glyoxalase"/>
    <property type="match status" value="1"/>
</dbReference>
<evidence type="ECO:0000313" key="2">
    <source>
        <dbReference type="EMBL" id="MEO3692967.1"/>
    </source>
</evidence>
<feature type="domain" description="VOC" evidence="1">
    <location>
        <begin position="4"/>
        <end position="126"/>
    </location>
</feature>
<dbReference type="SUPFAM" id="SSF54593">
    <property type="entry name" value="Glyoxalase/Bleomycin resistance protein/Dihydroxybiphenyl dioxygenase"/>
    <property type="match status" value="1"/>
</dbReference>
<proteinExistence type="predicted"/>
<dbReference type="InterPro" id="IPR029068">
    <property type="entry name" value="Glyas_Bleomycin-R_OHBP_Dase"/>
</dbReference>
<evidence type="ECO:0000313" key="3">
    <source>
        <dbReference type="Proteomes" id="UP001495147"/>
    </source>
</evidence>
<dbReference type="PANTHER" id="PTHR46142">
    <property type="match status" value="1"/>
</dbReference>